<proteinExistence type="inferred from homology"/>
<dbReference type="GO" id="GO:0000423">
    <property type="term" value="P:mitophagy"/>
    <property type="evidence" value="ECO:0007669"/>
    <property type="project" value="UniProtKB-ARBA"/>
</dbReference>
<dbReference type="Pfam" id="PF01145">
    <property type="entry name" value="Band_7"/>
    <property type="match status" value="1"/>
</dbReference>
<dbReference type="Gene3D" id="3.30.479.30">
    <property type="entry name" value="Band 7 domain"/>
    <property type="match status" value="1"/>
</dbReference>
<dbReference type="CDD" id="cd03401">
    <property type="entry name" value="SPFH_prohibitin"/>
    <property type="match status" value="1"/>
</dbReference>
<dbReference type="SMART" id="SM00244">
    <property type="entry name" value="PHB"/>
    <property type="match status" value="1"/>
</dbReference>
<dbReference type="OrthoDB" id="275637at2759"/>
<dbReference type="HOGENOM" id="CLU_047969_0_0_1"/>
<comment type="similarity">
    <text evidence="1 2">Belongs to the prohibitin family.</text>
</comment>
<evidence type="ECO:0000313" key="4">
    <source>
        <dbReference type="EMBL" id="KGG49962.1"/>
    </source>
</evidence>
<dbReference type="VEuPathDB" id="MicrosporidiaDB:DI09_99p70"/>
<dbReference type="GeneID" id="25261156"/>
<dbReference type="AlphaFoldDB" id="A0A098VLJ1"/>
<dbReference type="Proteomes" id="UP000029725">
    <property type="component" value="Unassembled WGS sequence"/>
</dbReference>
<accession>A0A098VLJ1</accession>
<keyword evidence="2" id="KW-0999">Mitochondrion inner membrane</keyword>
<evidence type="ECO:0000256" key="2">
    <source>
        <dbReference type="RuleBase" id="RU366048"/>
    </source>
</evidence>
<dbReference type="FunFam" id="3.30.479.30:FF:000001">
    <property type="entry name" value="Prohibitin 2"/>
    <property type="match status" value="1"/>
</dbReference>
<dbReference type="InterPro" id="IPR001107">
    <property type="entry name" value="Band_7"/>
</dbReference>
<dbReference type="GO" id="GO:0005743">
    <property type="term" value="C:mitochondrial inner membrane"/>
    <property type="evidence" value="ECO:0007669"/>
    <property type="project" value="UniProtKB-SubCell"/>
</dbReference>
<dbReference type="PANTHER" id="PTHR23222">
    <property type="entry name" value="PROHIBITIN"/>
    <property type="match status" value="1"/>
</dbReference>
<feature type="domain" description="Band 7" evidence="3">
    <location>
        <begin position="24"/>
        <end position="186"/>
    </location>
</feature>
<organism evidence="4 5">
    <name type="scientific">Mitosporidium daphniae</name>
    <dbReference type="NCBI Taxonomy" id="1485682"/>
    <lineage>
        <taxon>Eukaryota</taxon>
        <taxon>Fungi</taxon>
        <taxon>Fungi incertae sedis</taxon>
        <taxon>Microsporidia</taxon>
        <taxon>Mitosporidium</taxon>
    </lineage>
</organism>
<dbReference type="SUPFAM" id="SSF117892">
    <property type="entry name" value="Band 7/SPFH domain"/>
    <property type="match status" value="1"/>
</dbReference>
<dbReference type="RefSeq" id="XP_013236398.1">
    <property type="nucleotide sequence ID" value="XM_013380944.1"/>
</dbReference>
<gene>
    <name evidence="4" type="ORF">DI09_99p70</name>
</gene>
<dbReference type="GO" id="GO:0007005">
    <property type="term" value="P:mitochondrion organization"/>
    <property type="evidence" value="ECO:0007669"/>
    <property type="project" value="TreeGrafter"/>
</dbReference>
<sequence length="275" mass="30651">MEQLLSRTVKFAFPIGIGMMVLSESMYNVPAGQRVVIFDRLKGIRAKPMEEGTHFLIPWLQKPIFFDVRLQSKVITTNTGSKDMQRISLSLRVLFRPRKENLNTIYSRLGPDYAERVLPSIGNEVLKAVVAQFDAGELITQREPVSQKIREELTMRAQEFNIELEDVSITHLSFGKEFTLAVEQKQVAQQDAERAKFVVEKAEREKTAAVVRAEGESQAASLISQAIERSGSGLIELRRIEAAKEIASVLSASSNVTYLPSGSNTGPSLLLNIKS</sequence>
<dbReference type="PRINTS" id="PR00679">
    <property type="entry name" value="PROHIBITIN"/>
</dbReference>
<comment type="caution">
    <text evidence="4">The sequence shown here is derived from an EMBL/GenBank/DDBJ whole genome shotgun (WGS) entry which is preliminary data.</text>
</comment>
<keyword evidence="5" id="KW-1185">Reference proteome</keyword>
<protein>
    <recommendedName>
        <fullName evidence="2">Prohibitin</fullName>
    </recommendedName>
</protein>
<name>A0A098VLJ1_9MICR</name>
<evidence type="ECO:0000313" key="5">
    <source>
        <dbReference type="Proteomes" id="UP000029725"/>
    </source>
</evidence>
<dbReference type="PANTHER" id="PTHR23222:SF0">
    <property type="entry name" value="PROHIBITIN 1"/>
    <property type="match status" value="1"/>
</dbReference>
<comment type="subcellular location">
    <subcellularLocation>
        <location evidence="2">Mitochondrion inner membrane</location>
    </subcellularLocation>
</comment>
<keyword evidence="2" id="KW-0496">Mitochondrion</keyword>
<keyword evidence="2" id="KW-0472">Membrane</keyword>
<dbReference type="EMBL" id="JMKJ01000611">
    <property type="protein sequence ID" value="KGG49962.1"/>
    <property type="molecule type" value="Genomic_DNA"/>
</dbReference>
<dbReference type="InterPro" id="IPR000163">
    <property type="entry name" value="Prohibitin"/>
</dbReference>
<evidence type="ECO:0000256" key="1">
    <source>
        <dbReference type="ARBA" id="ARBA00009658"/>
    </source>
</evidence>
<evidence type="ECO:0000259" key="3">
    <source>
        <dbReference type="SMART" id="SM00244"/>
    </source>
</evidence>
<reference evidence="4 5" key="1">
    <citation type="submission" date="2014-04" db="EMBL/GenBank/DDBJ databases">
        <title>A new species of microsporidia sheds light on the evolution of extreme parasitism.</title>
        <authorList>
            <person name="Haag K.L."/>
            <person name="James T.Y."/>
            <person name="Larsson R."/>
            <person name="Schaer T.M."/>
            <person name="Refardt D."/>
            <person name="Pombert J.-F."/>
            <person name="Ebert D."/>
        </authorList>
    </citation>
    <scope>NUCLEOTIDE SEQUENCE [LARGE SCALE GENOMIC DNA]</scope>
    <source>
        <strain evidence="4 5">UGP3</strain>
        <tissue evidence="4">Spores</tissue>
    </source>
</reference>
<dbReference type="InterPro" id="IPR036013">
    <property type="entry name" value="Band_7/SPFH_dom_sf"/>
</dbReference>